<evidence type="ECO:0008006" key="3">
    <source>
        <dbReference type="Google" id="ProtNLM"/>
    </source>
</evidence>
<dbReference type="EMBL" id="MN738832">
    <property type="protein sequence ID" value="QHT38664.1"/>
    <property type="molecule type" value="Genomic_DNA"/>
</dbReference>
<organism evidence="2">
    <name type="scientific">viral metagenome</name>
    <dbReference type="NCBI Taxonomy" id="1070528"/>
    <lineage>
        <taxon>unclassified sequences</taxon>
        <taxon>metagenomes</taxon>
        <taxon>organismal metagenomes</taxon>
    </lineage>
</organism>
<dbReference type="PROSITE" id="PS00108">
    <property type="entry name" value="PROTEIN_KINASE_ST"/>
    <property type="match status" value="1"/>
</dbReference>
<accession>A0A6C0FCB0</accession>
<evidence type="ECO:0000313" key="2">
    <source>
        <dbReference type="EMBL" id="QHT38664.1"/>
    </source>
</evidence>
<dbReference type="GO" id="GO:0004672">
    <property type="term" value="F:protein kinase activity"/>
    <property type="evidence" value="ECO:0007669"/>
    <property type="project" value="InterPro"/>
</dbReference>
<dbReference type="Gene3D" id="1.10.510.10">
    <property type="entry name" value="Transferase(Phosphotransferase) domain 1"/>
    <property type="match status" value="1"/>
</dbReference>
<evidence type="ECO:0000256" key="1">
    <source>
        <dbReference type="SAM" id="MobiDB-lite"/>
    </source>
</evidence>
<dbReference type="InterPro" id="IPR011009">
    <property type="entry name" value="Kinase-like_dom_sf"/>
</dbReference>
<dbReference type="SUPFAM" id="SSF56112">
    <property type="entry name" value="Protein kinase-like (PK-like)"/>
    <property type="match status" value="1"/>
</dbReference>
<feature type="region of interest" description="Disordered" evidence="1">
    <location>
        <begin position="422"/>
        <end position="448"/>
    </location>
</feature>
<name>A0A6C0FCB0_9ZZZZ</name>
<dbReference type="InterPro" id="IPR008271">
    <property type="entry name" value="Ser/Thr_kinase_AS"/>
</dbReference>
<reference evidence="2" key="1">
    <citation type="journal article" date="2020" name="Nature">
        <title>Giant virus diversity and host interactions through global metagenomics.</title>
        <authorList>
            <person name="Schulz F."/>
            <person name="Roux S."/>
            <person name="Paez-Espino D."/>
            <person name="Jungbluth S."/>
            <person name="Walsh D.A."/>
            <person name="Denef V.J."/>
            <person name="McMahon K.D."/>
            <person name="Konstantinidis K.T."/>
            <person name="Eloe-Fadrosh E.A."/>
            <person name="Kyrpides N.C."/>
            <person name="Woyke T."/>
        </authorList>
    </citation>
    <scope>NUCLEOTIDE SEQUENCE</scope>
    <source>
        <strain evidence="2">GVMAG-S-ERX556106-38</strain>
    </source>
</reference>
<dbReference type="Gene3D" id="3.30.200.20">
    <property type="entry name" value="Phosphorylase Kinase, domain 1"/>
    <property type="match status" value="1"/>
</dbReference>
<feature type="compositionally biased region" description="Polar residues" evidence="1">
    <location>
        <begin position="424"/>
        <end position="440"/>
    </location>
</feature>
<sequence>MHKNYSIKGGKAIGSGGYGCVFHPALSCSSEKKNPDNPENYVSKLMTNSHAKDEYKIISTINKKLQTIKNHEDYFLTSDVRKCKIKRLSKSDKKHFTKKCKPLTKKNITYKNINKHLSKVTSITMPHGGLDVNDYIYSSINNYQKMNRLFQSLSTLTKNGIVPMNQYKIYHGDIKASNLMIKNNAVKVIDWGLAFSQPKINVYHKMSSNRPFQFNIPFSCVLINHEFQKEYREYIFKNPSPSRSMIQTFVSEFIDRWNNYRGTGSLDLLHYTYGGLLERNADKTLLKHEVHPAIIKYLVNIVEKYTSNDEFHFQKYYNEIYLHNLDLWGMVTSTISVFDLLVANTKILNSIEKNVLDIINDLFYHILECDANKISIQKMIDSFQDIAELYNVTQPKPLRITDTPRSTSHIKSSRKKLSTRKVSSKNLRQSLTNNKSITSNHKTRKKYF</sequence>
<protein>
    <recommendedName>
        <fullName evidence="3">Protein kinase domain-containing protein</fullName>
    </recommendedName>
</protein>
<dbReference type="AlphaFoldDB" id="A0A6C0FCB0"/>
<proteinExistence type="predicted"/>